<dbReference type="Gene3D" id="1.20.5.690">
    <property type="entry name" value="Importin-alpha, importin-beta-binding domain"/>
    <property type="match status" value="1"/>
</dbReference>
<dbReference type="Pfam" id="PF01749">
    <property type="entry name" value="IBB"/>
    <property type="match status" value="2"/>
</dbReference>
<dbReference type="EMBL" id="BJWL01000008">
    <property type="protein sequence ID" value="GFY92394.1"/>
    <property type="molecule type" value="Genomic_DNA"/>
</dbReference>
<evidence type="ECO:0000256" key="2">
    <source>
        <dbReference type="ARBA" id="ARBA00022448"/>
    </source>
</evidence>
<keyword evidence="9" id="KW-1185">Reference proteome</keyword>
<evidence type="ECO:0000256" key="1">
    <source>
        <dbReference type="ARBA" id="ARBA00010394"/>
    </source>
</evidence>
<keyword evidence="2 5" id="KW-0813">Transport</keyword>
<dbReference type="PROSITE" id="PS51214">
    <property type="entry name" value="IBB"/>
    <property type="match status" value="1"/>
</dbReference>
<dbReference type="FunFam" id="1.20.5.690:FF:000002">
    <property type="entry name" value="Importin subunit alpha"/>
    <property type="match status" value="1"/>
</dbReference>
<proteinExistence type="inferred from homology"/>
<evidence type="ECO:0000313" key="8">
    <source>
        <dbReference type="EMBL" id="GFY92394.1"/>
    </source>
</evidence>
<dbReference type="Proteomes" id="UP000585474">
    <property type="component" value="Unassembled WGS sequence"/>
</dbReference>
<evidence type="ECO:0000256" key="3">
    <source>
        <dbReference type="ARBA" id="ARBA00022737"/>
    </source>
</evidence>
<dbReference type="GO" id="GO:0006606">
    <property type="term" value="P:protein import into nucleus"/>
    <property type="evidence" value="ECO:0007669"/>
    <property type="project" value="InterPro"/>
</dbReference>
<evidence type="ECO:0000259" key="7">
    <source>
        <dbReference type="PROSITE" id="PS51214"/>
    </source>
</evidence>
<comment type="caution">
    <text evidence="8">The sequence shown here is derived from an EMBL/GenBank/DDBJ whole genome shotgun (WGS) entry which is preliminary data.</text>
</comment>
<gene>
    <name evidence="8" type="ORF">Acr_08g0007900</name>
</gene>
<comment type="similarity">
    <text evidence="1">Belongs to the importin alpha family.</text>
</comment>
<sequence length="149" mass="17037">MTSQTSPLAGNNQRRIGFIVDVTCRKPAVRKKSYKTGVDANEARQQREDNLVEIRKNKCEDNLLKKHREGLLLRSQQLPDASQPPAAIEKQAGREDNLVEIRKNKREDNLLKMRRERLLLQSQILPDASQTPAAIEKRSNSIDLPLLLF</sequence>
<reference evidence="8 9" key="1">
    <citation type="submission" date="2019-07" db="EMBL/GenBank/DDBJ databases">
        <title>De Novo Assembly of kiwifruit Actinidia rufa.</title>
        <authorList>
            <person name="Sugita-Konishi S."/>
            <person name="Sato K."/>
            <person name="Mori E."/>
            <person name="Abe Y."/>
            <person name="Kisaki G."/>
            <person name="Hamano K."/>
            <person name="Suezawa K."/>
            <person name="Otani M."/>
            <person name="Fukuda T."/>
            <person name="Manabe T."/>
            <person name="Gomi K."/>
            <person name="Tabuchi M."/>
            <person name="Akimitsu K."/>
            <person name="Kataoka I."/>
        </authorList>
    </citation>
    <scope>NUCLEOTIDE SEQUENCE [LARGE SCALE GENOMIC DNA]</scope>
    <source>
        <strain evidence="9">cv. Fuchu</strain>
    </source>
</reference>
<protein>
    <submittedName>
        <fullName evidence="8">Importin alpha isoform 4</fullName>
    </submittedName>
</protein>
<evidence type="ECO:0000256" key="4">
    <source>
        <dbReference type="ARBA" id="ARBA00022927"/>
    </source>
</evidence>
<dbReference type="GO" id="GO:0061608">
    <property type="term" value="F:nuclear import signal receptor activity"/>
    <property type="evidence" value="ECO:0007669"/>
    <property type="project" value="InterPro"/>
</dbReference>
<keyword evidence="3" id="KW-0677">Repeat</keyword>
<organism evidence="8 9">
    <name type="scientific">Actinidia rufa</name>
    <dbReference type="NCBI Taxonomy" id="165716"/>
    <lineage>
        <taxon>Eukaryota</taxon>
        <taxon>Viridiplantae</taxon>
        <taxon>Streptophyta</taxon>
        <taxon>Embryophyta</taxon>
        <taxon>Tracheophyta</taxon>
        <taxon>Spermatophyta</taxon>
        <taxon>Magnoliopsida</taxon>
        <taxon>eudicotyledons</taxon>
        <taxon>Gunneridae</taxon>
        <taxon>Pentapetalae</taxon>
        <taxon>asterids</taxon>
        <taxon>Ericales</taxon>
        <taxon>Actinidiaceae</taxon>
        <taxon>Actinidia</taxon>
    </lineage>
</organism>
<evidence type="ECO:0000256" key="5">
    <source>
        <dbReference type="PROSITE-ProRule" id="PRU00561"/>
    </source>
</evidence>
<dbReference type="OrthoDB" id="1745312at2759"/>
<evidence type="ECO:0000256" key="6">
    <source>
        <dbReference type="SAM" id="MobiDB-lite"/>
    </source>
</evidence>
<feature type="domain" description="IBB" evidence="7">
    <location>
        <begin position="14"/>
        <end position="77"/>
    </location>
</feature>
<dbReference type="InterPro" id="IPR036975">
    <property type="entry name" value="Importin-a_IBB_sf"/>
</dbReference>
<keyword evidence="4" id="KW-0653">Protein transport</keyword>
<dbReference type="InterPro" id="IPR002652">
    <property type="entry name" value="Importin-a_IBB"/>
</dbReference>
<name>A0A7J0F136_9ERIC</name>
<accession>A0A7J0F136</accession>
<dbReference type="AlphaFoldDB" id="A0A7J0F136"/>
<feature type="region of interest" description="Disordered" evidence="6">
    <location>
        <begin position="74"/>
        <end position="96"/>
    </location>
</feature>
<evidence type="ECO:0000313" key="9">
    <source>
        <dbReference type="Proteomes" id="UP000585474"/>
    </source>
</evidence>